<evidence type="ECO:0000313" key="14">
    <source>
        <dbReference type="EnsemblMetazoa" id="PPAI009324-PA"/>
    </source>
</evidence>
<dbReference type="PROSITE" id="PS52035">
    <property type="entry name" value="PEPTIDASE_M14"/>
    <property type="match status" value="1"/>
</dbReference>
<evidence type="ECO:0000256" key="11">
    <source>
        <dbReference type="PROSITE-ProRule" id="PRU01379"/>
    </source>
</evidence>
<evidence type="ECO:0000259" key="13">
    <source>
        <dbReference type="PROSITE" id="PS52035"/>
    </source>
</evidence>
<dbReference type="VEuPathDB" id="VectorBase:PPAPM1_001667"/>
<keyword evidence="8" id="KW-0862">Zinc</keyword>
<evidence type="ECO:0000256" key="7">
    <source>
        <dbReference type="ARBA" id="ARBA00022801"/>
    </source>
</evidence>
<feature type="region of interest" description="Disordered" evidence="12">
    <location>
        <begin position="51"/>
        <end position="163"/>
    </location>
</feature>
<dbReference type="InterPro" id="IPR003146">
    <property type="entry name" value="M14A_act_pep"/>
</dbReference>
<keyword evidence="6" id="KW-0732">Signal</keyword>
<dbReference type="VEuPathDB" id="VectorBase:PPAI009324"/>
<dbReference type="Pfam" id="PF02244">
    <property type="entry name" value="Propep_M14"/>
    <property type="match status" value="1"/>
</dbReference>
<comment type="cofactor">
    <cofactor evidence="1">
        <name>Zn(2+)</name>
        <dbReference type="ChEBI" id="CHEBI:29105"/>
    </cofactor>
</comment>
<dbReference type="PROSITE" id="PS00132">
    <property type="entry name" value="CARBOXYPEPT_ZN_1"/>
    <property type="match status" value="1"/>
</dbReference>
<dbReference type="InterPro" id="IPR000834">
    <property type="entry name" value="Peptidase_M14"/>
</dbReference>
<evidence type="ECO:0000256" key="3">
    <source>
        <dbReference type="ARBA" id="ARBA00022645"/>
    </source>
</evidence>
<proteinExistence type="inferred from homology"/>
<protein>
    <recommendedName>
        <fullName evidence="13">Peptidase M14 domain-containing protein</fullName>
    </recommendedName>
</protein>
<evidence type="ECO:0000256" key="2">
    <source>
        <dbReference type="ARBA" id="ARBA00005988"/>
    </source>
</evidence>
<dbReference type="GO" id="GO:0006508">
    <property type="term" value="P:proteolysis"/>
    <property type="evidence" value="ECO:0007669"/>
    <property type="project" value="UniProtKB-KW"/>
</dbReference>
<feature type="compositionally biased region" description="Polar residues" evidence="12">
    <location>
        <begin position="51"/>
        <end position="61"/>
    </location>
</feature>
<keyword evidence="9" id="KW-0482">Metalloprotease</keyword>
<dbReference type="Gene3D" id="3.30.70.340">
    <property type="entry name" value="Metallocarboxypeptidase-like"/>
    <property type="match status" value="1"/>
</dbReference>
<dbReference type="EnsemblMetazoa" id="PPAI009324-RA">
    <property type="protein sequence ID" value="PPAI009324-PA"/>
    <property type="gene ID" value="PPAI009324"/>
</dbReference>
<dbReference type="EMBL" id="AJVK01006813">
    <property type="status" value="NOT_ANNOTATED_CDS"/>
    <property type="molecule type" value="Genomic_DNA"/>
</dbReference>
<keyword evidence="4" id="KW-0645">Protease</keyword>
<evidence type="ECO:0000256" key="10">
    <source>
        <dbReference type="ARBA" id="ARBA00023157"/>
    </source>
</evidence>
<evidence type="ECO:0000256" key="4">
    <source>
        <dbReference type="ARBA" id="ARBA00022670"/>
    </source>
</evidence>
<dbReference type="InterPro" id="IPR036990">
    <property type="entry name" value="M14A-like_propep"/>
</dbReference>
<accession>A0A1B0DLT4</accession>
<dbReference type="EMBL" id="AJVK01006812">
    <property type="status" value="NOT_ANNOTATED_CDS"/>
    <property type="molecule type" value="Genomic_DNA"/>
</dbReference>
<evidence type="ECO:0000256" key="6">
    <source>
        <dbReference type="ARBA" id="ARBA00022729"/>
    </source>
</evidence>
<dbReference type="Proteomes" id="UP000092462">
    <property type="component" value="Unassembled WGS sequence"/>
</dbReference>
<dbReference type="AlphaFoldDB" id="A0A1B0DLT4"/>
<name>A0A1B0DLT4_PHLPP</name>
<dbReference type="PRINTS" id="PR00765">
    <property type="entry name" value="CRBOXYPTASEA"/>
</dbReference>
<dbReference type="SUPFAM" id="SSF54897">
    <property type="entry name" value="Protease propeptides/inhibitors"/>
    <property type="match status" value="1"/>
</dbReference>
<dbReference type="Pfam" id="PF00246">
    <property type="entry name" value="Peptidase_M14"/>
    <property type="match status" value="1"/>
</dbReference>
<sequence length="797" mass="91314">MVEDAFTTKKKIRLTTVSPNVKKRTKKSPNGNKLITTQVHVTNEYEPITQATVLSANNRVQSSESSSSEEYYEEDLLYYDEDDDEESDEEYSVESPPVRSKPEKIKPVIIKPVQVKSTSANPINVHENSLKRKRRRPSKPSDYDSYEYYEDEDEEDEEEDEDFSLENTFKYGSPVRGSVFDYFGDVISRFGRFITTLMGFTGRRRRKGYSEESIVVASTTPRTRRPKRPAQNYYEFHDLYGYSDEIKVNNDLEKKEESSTVDSEKGMWSGLGTWFGGDDSSSTGPPELSTKENSWFFNIFTSTTTPTTTTEKTESTSLNPLDPGNFIALLAQHLVSTEAPEKIPEDNLGQNPGKKVDYSNFQLWRLRPSDSWQVRFLTNLRASSDCEKCQWWKGPSLRGPTDLVIPPESLSFFEETLHNQGIMFEVVISDLQKAITYSNPRMTRREQYEIEVAQGHPVTFYRYHRFDDIVKFLEFLQRKYPENVELSHFGRSFEGLPLIMAKIFSPGNGTMELRTERGHKKRLVERKYLKPVILIEAGSHGREWIAPAVAMWILNTLAQGIGKNDPQSEIYRSVDWLVVPVLNPDGYEYTHTHDRLWRKTRSTARPEKSGFLSVLPFWNWFQGNTDEESANCTGVDLNRNWNYEWTKKGITGKPCGDLYSGPKAFSEPESNALQNFAMKHRKRITVFISLHSYGQMISIPKEIRGRNEDLIDMAHVAAQALNGHSSLNRYLVDDTGEMLFPRPGASDAFMLNTVGAQYSYTLELRDTGTHGFLLPPSYIEATARDAFDVIKAIIDNL</sequence>
<evidence type="ECO:0000256" key="5">
    <source>
        <dbReference type="ARBA" id="ARBA00022723"/>
    </source>
</evidence>
<evidence type="ECO:0000313" key="15">
    <source>
        <dbReference type="Proteomes" id="UP000092462"/>
    </source>
</evidence>
<evidence type="ECO:0000256" key="12">
    <source>
        <dbReference type="SAM" id="MobiDB-lite"/>
    </source>
</evidence>
<dbReference type="PANTHER" id="PTHR11705:SF89">
    <property type="entry name" value="PEPTIDASE M14 CARBOXYPEPTIDASE A DOMAIN-CONTAINING PROTEIN"/>
    <property type="match status" value="1"/>
</dbReference>
<dbReference type="SMART" id="SM00631">
    <property type="entry name" value="Zn_pept"/>
    <property type="match status" value="1"/>
</dbReference>
<keyword evidence="15" id="KW-1185">Reference proteome</keyword>
<feature type="compositionally biased region" description="Acidic residues" evidence="12">
    <location>
        <begin position="70"/>
        <end position="92"/>
    </location>
</feature>
<comment type="similarity">
    <text evidence="2 11">Belongs to the peptidase M14 family.</text>
</comment>
<evidence type="ECO:0000256" key="9">
    <source>
        <dbReference type="ARBA" id="ARBA00023049"/>
    </source>
</evidence>
<keyword evidence="5" id="KW-0479">Metal-binding</keyword>
<evidence type="ECO:0000256" key="8">
    <source>
        <dbReference type="ARBA" id="ARBA00022833"/>
    </source>
</evidence>
<dbReference type="SUPFAM" id="SSF53187">
    <property type="entry name" value="Zn-dependent exopeptidases"/>
    <property type="match status" value="1"/>
</dbReference>
<dbReference type="Gene3D" id="3.40.630.10">
    <property type="entry name" value="Zn peptidases"/>
    <property type="match status" value="1"/>
</dbReference>
<dbReference type="InterPro" id="IPR057246">
    <property type="entry name" value="CARBOXYPEPT_ZN_1"/>
</dbReference>
<keyword evidence="10" id="KW-1015">Disulfide bond</keyword>
<feature type="compositionally biased region" description="Low complexity" evidence="12">
    <location>
        <begin position="107"/>
        <end position="116"/>
    </location>
</feature>
<keyword evidence="3" id="KW-0121">Carboxypeptidase</keyword>
<feature type="active site" description="Proton donor/acceptor" evidence="11">
    <location>
        <position position="763"/>
    </location>
</feature>
<feature type="compositionally biased region" description="Acidic residues" evidence="12">
    <location>
        <begin position="144"/>
        <end position="163"/>
    </location>
</feature>
<dbReference type="GO" id="GO:0008270">
    <property type="term" value="F:zinc ion binding"/>
    <property type="evidence" value="ECO:0007669"/>
    <property type="project" value="InterPro"/>
</dbReference>
<dbReference type="GO" id="GO:0004181">
    <property type="term" value="F:metallocarboxypeptidase activity"/>
    <property type="evidence" value="ECO:0007669"/>
    <property type="project" value="InterPro"/>
</dbReference>
<dbReference type="FunFam" id="3.40.630.10:FF:000084">
    <property type="entry name" value="Carboxypeptidase B2"/>
    <property type="match status" value="2"/>
</dbReference>
<reference evidence="14" key="1">
    <citation type="submission" date="2022-08" db="UniProtKB">
        <authorList>
            <consortium name="EnsemblMetazoa"/>
        </authorList>
    </citation>
    <scope>IDENTIFICATION</scope>
    <source>
        <strain evidence="14">Israel</strain>
    </source>
</reference>
<dbReference type="PANTHER" id="PTHR11705">
    <property type="entry name" value="PROTEASE FAMILY M14 CARBOXYPEPTIDASE A,B"/>
    <property type="match status" value="1"/>
</dbReference>
<keyword evidence="7" id="KW-0378">Hydrolase</keyword>
<feature type="domain" description="Peptidase M14" evidence="13">
    <location>
        <begin position="462"/>
        <end position="797"/>
    </location>
</feature>
<dbReference type="GO" id="GO:0005615">
    <property type="term" value="C:extracellular space"/>
    <property type="evidence" value="ECO:0007669"/>
    <property type="project" value="TreeGrafter"/>
</dbReference>
<organism evidence="14 15">
    <name type="scientific">Phlebotomus papatasi</name>
    <name type="common">Sandfly</name>
    <dbReference type="NCBI Taxonomy" id="29031"/>
    <lineage>
        <taxon>Eukaryota</taxon>
        <taxon>Metazoa</taxon>
        <taxon>Ecdysozoa</taxon>
        <taxon>Arthropoda</taxon>
        <taxon>Hexapoda</taxon>
        <taxon>Insecta</taxon>
        <taxon>Pterygota</taxon>
        <taxon>Neoptera</taxon>
        <taxon>Endopterygota</taxon>
        <taxon>Diptera</taxon>
        <taxon>Nematocera</taxon>
        <taxon>Psychodoidea</taxon>
        <taxon>Psychodidae</taxon>
        <taxon>Phlebotomus</taxon>
        <taxon>Phlebotomus</taxon>
    </lineage>
</organism>
<evidence type="ECO:0000256" key="1">
    <source>
        <dbReference type="ARBA" id="ARBA00001947"/>
    </source>
</evidence>